<evidence type="ECO:0000313" key="3">
    <source>
        <dbReference type="Proteomes" id="UP000539372"/>
    </source>
</evidence>
<dbReference type="AlphaFoldDB" id="A0A7Y0E3C5"/>
<evidence type="ECO:0000256" key="1">
    <source>
        <dbReference type="SAM" id="MobiDB-lite"/>
    </source>
</evidence>
<comment type="caution">
    <text evidence="2">The sequence shown here is derived from an EMBL/GenBank/DDBJ whole genome shotgun (WGS) entry which is preliminary data.</text>
</comment>
<dbReference type="RefSeq" id="WP_169626804.1">
    <property type="nucleotide sequence ID" value="NZ_JABBNT010000005.1"/>
</dbReference>
<feature type="region of interest" description="Disordered" evidence="1">
    <location>
        <begin position="215"/>
        <end position="255"/>
    </location>
</feature>
<sequence length="255" mass="27520">MSGDSVRHGCDIYSPDTRGFDHIESKIYFFLAIGRYLPYLASMELNEHNKRQWQAGQVEAALALAFGVDAAQAKALRARIQYLRKNGLPGVSGGGSGKFVAFTRMQVIELAVAIELQALGLVPSAVLKVVPRLCGDASLKVIAMGAATDGPDPRWIVYAPPVLPTSNPHVIITAERDKSGAATFPWGVVQSWTEQFGRVAVSEIASRIVATFDNLSKSSPPPRGPKQKTLGIEYPNHQRRDGADPLIGDNKNGSQ</sequence>
<proteinExistence type="predicted"/>
<dbReference type="EMBL" id="JABBNT010000005">
    <property type="protein sequence ID" value="NMM46451.1"/>
    <property type="molecule type" value="Genomic_DNA"/>
</dbReference>
<keyword evidence="3" id="KW-1185">Reference proteome</keyword>
<protein>
    <submittedName>
        <fullName evidence="2">Uncharacterized protein</fullName>
    </submittedName>
</protein>
<gene>
    <name evidence="2" type="ORF">HH303_18315</name>
</gene>
<accession>A0A7Y0E3C5</accession>
<dbReference type="Proteomes" id="UP000539372">
    <property type="component" value="Unassembled WGS sequence"/>
</dbReference>
<name>A0A7Y0E3C5_9PROT</name>
<organism evidence="2 3">
    <name type="scientific">Pacificispira spongiicola</name>
    <dbReference type="NCBI Taxonomy" id="2729598"/>
    <lineage>
        <taxon>Bacteria</taxon>
        <taxon>Pseudomonadati</taxon>
        <taxon>Pseudomonadota</taxon>
        <taxon>Alphaproteobacteria</taxon>
        <taxon>Rhodospirillales</taxon>
        <taxon>Rhodospirillaceae</taxon>
        <taxon>Pacificispira</taxon>
    </lineage>
</organism>
<evidence type="ECO:0000313" key="2">
    <source>
        <dbReference type="EMBL" id="NMM46451.1"/>
    </source>
</evidence>
<reference evidence="2 3" key="1">
    <citation type="submission" date="2020-04" db="EMBL/GenBank/DDBJ databases">
        <title>Rhodospirillaceae bacterium KN72 isolated from deep sea.</title>
        <authorList>
            <person name="Zhang D.-C."/>
        </authorList>
    </citation>
    <scope>NUCLEOTIDE SEQUENCE [LARGE SCALE GENOMIC DNA]</scope>
    <source>
        <strain evidence="2 3">KN72</strain>
    </source>
</reference>